<dbReference type="InterPro" id="IPR058567">
    <property type="entry name" value="Ig_TRAPPC9_Trs120_3rd"/>
</dbReference>
<feature type="region of interest" description="Disordered" evidence="3">
    <location>
        <begin position="210"/>
        <end position="248"/>
    </location>
</feature>
<dbReference type="PANTHER" id="PTHR21512:SF5">
    <property type="entry name" value="TRAFFICKING PROTEIN PARTICLE COMPLEX SUBUNIT 9"/>
    <property type="match status" value="1"/>
</dbReference>
<gene>
    <name evidence="8" type="ORF">OBBRIDRAFT_23012</name>
</gene>
<dbReference type="InterPro" id="IPR058564">
    <property type="entry name" value="TPR_TRAPPC9_Trs120"/>
</dbReference>
<evidence type="ECO:0000259" key="6">
    <source>
        <dbReference type="Pfam" id="PF26254"/>
    </source>
</evidence>
<sequence>MEPLAFASLAHVRVLLLPVGDIRELEFERWAGEIGSFETIRLGDIPSHSKDDRARFMPNPLSSGYLHLSFTTHPPPSSHTPLSLIRPSDFPLGVIGIASCSQTDSLSSVLDNFNEALSDLFPEGSTFPLARNCFVFEESDGTTNIDVGDHFPGLVVIPALLGNKQLHIGTLIADLCSHILGEFATVMQALESPLGNEYLNASLFPMLPPPSEMPKSLDHDIRSHDSLPPLPSQHSQPELATTSGTLRAKTPLSLKRNSTIAMGLAPQRHASLPPPLAKRKPNVIGAASSHGRLFKVTGDLFLLAGRLEDSEIWYSEAIALFKGIQDTAWHASALEGLATIQIVQAWASTSGATHMSAEVDPWSDILDKFKQASALYYKTTPQHESETTYSLLSYLYTHSVLRQGLLLFSIWSAKGWGPHAFSMMLHPDGSFYSPLANTNATSRRRSFYSDLERLTTISGISRAQIASILAQLHGPWLLHLDERERVTVLQTLASLYGALGYSRKEAYVLREVLGCVMDLIVCGREDGTPPRTPNPGLGIRGVRLDGDSAGQGTVGIREVESAEGNDSILRVVKQICRVHGVDLEAVKLIDSIGHSDSAGNVGEESRKAEQEEDTADMSEAPFGWPELQIGIMREAIAVAEALPDYLSVAQFSLSSLKILHEVMSQSDQYQMYHAASRALTIAKRRGDTRTIEYWSGRPIVSIEILPLPLVRIPLEKPISLLAQERTTASQVLAGYTDPFLYNPRRQSGRAQAALVQGEPFELVVTLRNPFVFDLELQSLRLSTSGVPVESDPIQLTVPANSYHPVKLSGKAMKAGTLVIHGCVVQAPGGAPREFILPLATEEEEEKRTRQRSAIECETERVKRAGLDARQWEKRRSLLSAAATSSSKAAIRLLECKVIEEQPLLRIRRTSLTHGAVMLYNSETTTIRLTLENVSSLPVDFLALSFDDSTIGPAQRSLAEDELSVFETYETEYDLIYQPVFTWDKSQSSRLIHSGEKTTLTVSCFGKVGCTNGTIKISYAYVHRPQATLQEPPDVFHTRQVSFPVLVTVYHMLECDGMDILPYPQDAALVTGGSNGSSVELQARRDLMRVSEPADWCLFSIGVRNTYGIPFQVTFRRSQEGVDDASTMSLVPPGSSTRVMIPVKKISLPTELTSKSIPTLSDKQFVVTKSSLTSAEEQAQRELFWYREELFKMVHGEWKENGGTRCGSLSLRRQRLTMPMLETLRLETTRVRMSLVSYDEAHTCKPIASVQAGTKYLPPPNEFVYLRTKVTNLSTSELVLSLNLSLEPSSHIIYQGVLTNIPLGRLASGECHETELPLVFVSCGRFDIRADVRLLDPSSTLKPVGQGSLKAMVRTD</sequence>
<dbReference type="InterPro" id="IPR013935">
    <property type="entry name" value="Trs120_TRAPPC9"/>
</dbReference>
<dbReference type="OrthoDB" id="27962at2759"/>
<evidence type="ECO:0000256" key="2">
    <source>
        <dbReference type="ARBA" id="ARBA00023034"/>
    </source>
</evidence>
<dbReference type="PANTHER" id="PTHR21512">
    <property type="entry name" value="TRAFFICKING PROTEIN PARTICLE COMPLEX SUBUNIT 9"/>
    <property type="match status" value="1"/>
</dbReference>
<evidence type="ECO:0000256" key="3">
    <source>
        <dbReference type="SAM" id="MobiDB-lite"/>
    </source>
</evidence>
<evidence type="ECO:0000256" key="1">
    <source>
        <dbReference type="ARBA" id="ARBA00004555"/>
    </source>
</evidence>
<feature type="region of interest" description="Disordered" evidence="3">
    <location>
        <begin position="596"/>
        <end position="619"/>
    </location>
</feature>
<name>A0A8E2J5F6_9APHY</name>
<dbReference type="InterPro" id="IPR058565">
    <property type="entry name" value="Ig_TRAPPC9_Trs120_1st"/>
</dbReference>
<feature type="domain" description="Trs120/TRAPPC9 first Ig-like" evidence="6">
    <location>
        <begin position="699"/>
        <end position="900"/>
    </location>
</feature>
<keyword evidence="9" id="KW-1185">Reference proteome</keyword>
<evidence type="ECO:0000259" key="4">
    <source>
        <dbReference type="Pfam" id="PF08626"/>
    </source>
</evidence>
<keyword evidence="2" id="KW-0333">Golgi apparatus</keyword>
<dbReference type="Pfam" id="PF26254">
    <property type="entry name" value="Ig_TRAPPC9-Trs120_1st"/>
    <property type="match status" value="1"/>
</dbReference>
<feature type="domain" description="Trs120/TRAPPC9 third Ig-like" evidence="7">
    <location>
        <begin position="1053"/>
        <end position="1224"/>
    </location>
</feature>
<dbReference type="GO" id="GO:0005802">
    <property type="term" value="C:trans-Golgi network"/>
    <property type="evidence" value="ECO:0007669"/>
    <property type="project" value="TreeGrafter"/>
</dbReference>
<dbReference type="Proteomes" id="UP000250043">
    <property type="component" value="Unassembled WGS sequence"/>
</dbReference>
<dbReference type="InterPro" id="IPR058563">
    <property type="entry name" value="Trs120_TRAPPC9_N"/>
</dbReference>
<dbReference type="EMBL" id="KV722339">
    <property type="protein sequence ID" value="OCH94986.1"/>
    <property type="molecule type" value="Genomic_DNA"/>
</dbReference>
<organism evidence="8 9">
    <name type="scientific">Obba rivulosa</name>
    <dbReference type="NCBI Taxonomy" id="1052685"/>
    <lineage>
        <taxon>Eukaryota</taxon>
        <taxon>Fungi</taxon>
        <taxon>Dikarya</taxon>
        <taxon>Basidiomycota</taxon>
        <taxon>Agaricomycotina</taxon>
        <taxon>Agaricomycetes</taxon>
        <taxon>Polyporales</taxon>
        <taxon>Gelatoporiaceae</taxon>
        <taxon>Obba</taxon>
    </lineage>
</organism>
<evidence type="ECO:0000313" key="8">
    <source>
        <dbReference type="EMBL" id="OCH94986.1"/>
    </source>
</evidence>
<comment type="subcellular location">
    <subcellularLocation>
        <location evidence="1">Golgi apparatus</location>
    </subcellularLocation>
</comment>
<feature type="domain" description="Trs120/TRAPPC9 TPR region" evidence="5">
    <location>
        <begin position="387"/>
        <end position="685"/>
    </location>
</feature>
<proteinExistence type="predicted"/>
<protein>
    <submittedName>
        <fullName evidence="8">Uncharacterized protein</fullName>
    </submittedName>
</protein>
<feature type="compositionally biased region" description="Basic and acidic residues" evidence="3">
    <location>
        <begin position="215"/>
        <end position="225"/>
    </location>
</feature>
<dbReference type="Pfam" id="PF26251">
    <property type="entry name" value="TPR_TRAPPC9-Trs120"/>
    <property type="match status" value="1"/>
</dbReference>
<dbReference type="Pfam" id="PF08626">
    <property type="entry name" value="TRAPPC9-Trs120"/>
    <property type="match status" value="1"/>
</dbReference>
<evidence type="ECO:0000313" key="9">
    <source>
        <dbReference type="Proteomes" id="UP000250043"/>
    </source>
</evidence>
<accession>A0A8E2J5F6</accession>
<feature type="domain" description="Trs120/TRAPPC9 N-terminal" evidence="4">
    <location>
        <begin position="5"/>
        <end position="349"/>
    </location>
</feature>
<dbReference type="Pfam" id="PF26280">
    <property type="entry name" value="Ig_TRAPPC9-Trs120_2nd"/>
    <property type="match status" value="1"/>
</dbReference>
<reference evidence="8 9" key="1">
    <citation type="submission" date="2016-07" db="EMBL/GenBank/DDBJ databases">
        <title>Draft genome of the white-rot fungus Obba rivulosa 3A-2.</title>
        <authorList>
            <consortium name="DOE Joint Genome Institute"/>
            <person name="Miettinen O."/>
            <person name="Riley R."/>
            <person name="Acob R."/>
            <person name="Barry K."/>
            <person name="Cullen D."/>
            <person name="De Vries R."/>
            <person name="Hainaut M."/>
            <person name="Hatakka A."/>
            <person name="Henrissat B."/>
            <person name="Hilden K."/>
            <person name="Kuo R."/>
            <person name="Labutti K."/>
            <person name="Lipzen A."/>
            <person name="Makela M.R."/>
            <person name="Sandor L."/>
            <person name="Spatafora J.W."/>
            <person name="Grigoriev I.V."/>
            <person name="Hibbett D.S."/>
        </authorList>
    </citation>
    <scope>NUCLEOTIDE SEQUENCE [LARGE SCALE GENOMIC DNA]</scope>
    <source>
        <strain evidence="8 9">3A-2</strain>
    </source>
</reference>
<dbReference type="Pfam" id="PF26282">
    <property type="entry name" value="Ig_TRAPPC9-Trs120_3rd"/>
    <property type="match status" value="1"/>
</dbReference>
<evidence type="ECO:0000259" key="7">
    <source>
        <dbReference type="Pfam" id="PF26282"/>
    </source>
</evidence>
<evidence type="ECO:0000259" key="5">
    <source>
        <dbReference type="Pfam" id="PF26251"/>
    </source>
</evidence>